<dbReference type="Gene3D" id="1.25.40.20">
    <property type="entry name" value="Ankyrin repeat-containing domain"/>
    <property type="match status" value="1"/>
</dbReference>
<dbReference type="PANTHER" id="PTHR24171">
    <property type="entry name" value="ANKYRIN REPEAT DOMAIN-CONTAINING PROTEIN 39-RELATED"/>
    <property type="match status" value="1"/>
</dbReference>
<protein>
    <submittedName>
        <fullName evidence="6">Ankyrin repeat domain-containing protein</fullName>
    </submittedName>
</protein>
<evidence type="ECO:0000256" key="3">
    <source>
        <dbReference type="PROSITE-ProRule" id="PRU00023"/>
    </source>
</evidence>
<proteinExistence type="predicted"/>
<evidence type="ECO:0000256" key="2">
    <source>
        <dbReference type="ARBA" id="ARBA00023043"/>
    </source>
</evidence>
<gene>
    <name evidence="6" type="ORF">F1599_10085</name>
</gene>
<keyword evidence="1" id="KW-0677">Repeat</keyword>
<comment type="caution">
    <text evidence="6">The sequence shown here is derived from an EMBL/GenBank/DDBJ whole genome shotgun (WGS) entry which is preliminary data.</text>
</comment>
<dbReference type="PROSITE" id="PS51318">
    <property type="entry name" value="TAT"/>
    <property type="match status" value="1"/>
</dbReference>
<dbReference type="InterPro" id="IPR002110">
    <property type="entry name" value="Ankyrin_rpt"/>
</dbReference>
<evidence type="ECO:0000256" key="1">
    <source>
        <dbReference type="ARBA" id="ARBA00022737"/>
    </source>
</evidence>
<dbReference type="RefSeq" id="WP_149318777.1">
    <property type="nucleotide sequence ID" value="NZ_CP080293.1"/>
</dbReference>
<dbReference type="EMBL" id="VWRN01000030">
    <property type="protein sequence ID" value="KAA6125147.1"/>
    <property type="molecule type" value="Genomic_DNA"/>
</dbReference>
<dbReference type="SUPFAM" id="SSF48403">
    <property type="entry name" value="Ankyrin repeat"/>
    <property type="match status" value="1"/>
</dbReference>
<feature type="region of interest" description="Disordered" evidence="4">
    <location>
        <begin position="214"/>
        <end position="238"/>
    </location>
</feature>
<dbReference type="PANTHER" id="PTHR24171:SF9">
    <property type="entry name" value="ANKYRIN REPEAT DOMAIN-CONTAINING PROTEIN 39"/>
    <property type="match status" value="1"/>
</dbReference>
<sequence length="238" mass="26032">MLDIKSLRRPLLATVLAAALTGGALPVLAAPADDLRLAVELDNGYEVRKLLSRGVDPNLTDRRGDPLLVAALREKSLKAAEALIEAKNLDFDKTNAAGETALMMACLQGQLDMVKRMVGQRQVEINKTGWTPLHYAATNGHLEIVRYLLEESAYVDAESPNGTTPLMMATRGGHIETVKLLLDEGADIRIRNQQGMTAIDFAERYNQPEIAQGLRSRWQKQFPDTPMDGGKGKGKAGW</sequence>
<dbReference type="InterPro" id="IPR006311">
    <property type="entry name" value="TAT_signal"/>
</dbReference>
<keyword evidence="7" id="KW-1185">Reference proteome</keyword>
<feature type="signal peptide" evidence="5">
    <location>
        <begin position="1"/>
        <end position="29"/>
    </location>
</feature>
<dbReference type="AlphaFoldDB" id="A0A5M8AMH6"/>
<feature type="chain" id="PRO_5024291516" evidence="5">
    <location>
        <begin position="30"/>
        <end position="238"/>
    </location>
</feature>
<keyword evidence="5" id="KW-0732">Signal</keyword>
<dbReference type="Pfam" id="PF12796">
    <property type="entry name" value="Ank_2"/>
    <property type="match status" value="2"/>
</dbReference>
<dbReference type="InterPro" id="IPR036770">
    <property type="entry name" value="Ankyrin_rpt-contain_sf"/>
</dbReference>
<dbReference type="Proteomes" id="UP000324324">
    <property type="component" value="Unassembled WGS sequence"/>
</dbReference>
<name>A0A5M8AMH6_9BURK</name>
<keyword evidence="2 3" id="KW-0040">ANK repeat</keyword>
<reference evidence="6 7" key="1">
    <citation type="submission" date="2019-09" db="EMBL/GenBank/DDBJ databases">
        <title>Isolation of a novel species in the genus Cupriavidus from patients with sepsis using whole genome sequencing.</title>
        <authorList>
            <person name="Kweon O.J."/>
            <person name="Lee M.-K."/>
        </authorList>
    </citation>
    <scope>NUCLEOTIDE SEQUENCE [LARGE SCALE GENOMIC DNA]</scope>
    <source>
        <strain evidence="6 7">MKL-01</strain>
    </source>
</reference>
<dbReference type="PROSITE" id="PS50088">
    <property type="entry name" value="ANK_REPEAT"/>
    <property type="match status" value="2"/>
</dbReference>
<feature type="repeat" description="ANK" evidence="3">
    <location>
        <begin position="161"/>
        <end position="193"/>
    </location>
</feature>
<dbReference type="PROSITE" id="PS50297">
    <property type="entry name" value="ANK_REP_REGION"/>
    <property type="match status" value="2"/>
</dbReference>
<evidence type="ECO:0000313" key="6">
    <source>
        <dbReference type="EMBL" id="KAA6125147.1"/>
    </source>
</evidence>
<evidence type="ECO:0000256" key="4">
    <source>
        <dbReference type="SAM" id="MobiDB-lite"/>
    </source>
</evidence>
<dbReference type="PRINTS" id="PR01415">
    <property type="entry name" value="ANKYRIN"/>
</dbReference>
<accession>A0A5M8AMH6</accession>
<dbReference type="SMART" id="SM00248">
    <property type="entry name" value="ANK"/>
    <property type="match status" value="4"/>
</dbReference>
<evidence type="ECO:0000256" key="5">
    <source>
        <dbReference type="SAM" id="SignalP"/>
    </source>
</evidence>
<organism evidence="6 7">
    <name type="scientific">Cupriavidus cauae</name>
    <dbReference type="NCBI Taxonomy" id="2608999"/>
    <lineage>
        <taxon>Bacteria</taxon>
        <taxon>Pseudomonadati</taxon>
        <taxon>Pseudomonadota</taxon>
        <taxon>Betaproteobacteria</taxon>
        <taxon>Burkholderiales</taxon>
        <taxon>Burkholderiaceae</taxon>
        <taxon>Cupriavidus</taxon>
    </lineage>
</organism>
<feature type="repeat" description="ANK" evidence="3">
    <location>
        <begin position="128"/>
        <end position="160"/>
    </location>
</feature>
<evidence type="ECO:0000313" key="7">
    <source>
        <dbReference type="Proteomes" id="UP000324324"/>
    </source>
</evidence>